<reference evidence="6 7" key="1">
    <citation type="submission" date="2021-07" db="EMBL/GenBank/DDBJ databases">
        <title>Novel Helicobacter sp. Isolated from a cat.</title>
        <authorList>
            <person name="Rimbara E."/>
            <person name="Suzuki M."/>
        </authorList>
    </citation>
    <scope>NUCLEOTIDE SEQUENCE [LARGE SCALE GENOMIC DNA]</scope>
    <source>
        <strain evidence="7">NHP19-012</strain>
    </source>
</reference>
<name>A0ABN6IAL7_9HELI</name>
<dbReference type="PROSITE" id="PS00092">
    <property type="entry name" value="N6_MTASE"/>
    <property type="match status" value="1"/>
</dbReference>
<evidence type="ECO:0000256" key="1">
    <source>
        <dbReference type="ARBA" id="ARBA00011900"/>
    </source>
</evidence>
<dbReference type="InterPro" id="IPR002052">
    <property type="entry name" value="DNA_methylase_N6_adenine_CS"/>
</dbReference>
<dbReference type="InterPro" id="IPR029063">
    <property type="entry name" value="SAM-dependent_MTases_sf"/>
</dbReference>
<dbReference type="Pfam" id="PF02086">
    <property type="entry name" value="MethyltransfD12"/>
    <property type="match status" value="1"/>
</dbReference>
<evidence type="ECO:0000313" key="7">
    <source>
        <dbReference type="Proteomes" id="UP000826146"/>
    </source>
</evidence>
<keyword evidence="2" id="KW-0489">Methyltransferase</keyword>
<dbReference type="EC" id="2.1.1.72" evidence="1"/>
<protein>
    <recommendedName>
        <fullName evidence="1">site-specific DNA-methyltransferase (adenine-specific)</fullName>
        <ecNumber evidence="1">2.1.1.72</ecNumber>
    </recommendedName>
</protein>
<evidence type="ECO:0000256" key="5">
    <source>
        <dbReference type="ARBA" id="ARBA00047942"/>
    </source>
</evidence>
<keyword evidence="3" id="KW-0808">Transferase</keyword>
<comment type="catalytic activity">
    <reaction evidence="5">
        <text>a 2'-deoxyadenosine in DNA + S-adenosyl-L-methionine = an N(6)-methyl-2'-deoxyadenosine in DNA + S-adenosyl-L-homocysteine + H(+)</text>
        <dbReference type="Rhea" id="RHEA:15197"/>
        <dbReference type="Rhea" id="RHEA-COMP:12418"/>
        <dbReference type="Rhea" id="RHEA-COMP:12419"/>
        <dbReference type="ChEBI" id="CHEBI:15378"/>
        <dbReference type="ChEBI" id="CHEBI:57856"/>
        <dbReference type="ChEBI" id="CHEBI:59789"/>
        <dbReference type="ChEBI" id="CHEBI:90615"/>
        <dbReference type="ChEBI" id="CHEBI:90616"/>
        <dbReference type="EC" id="2.1.1.72"/>
    </reaction>
</comment>
<organism evidence="6 7">
    <name type="scientific">Helicobacter gastrofelis</name>
    <dbReference type="NCBI Taxonomy" id="2849642"/>
    <lineage>
        <taxon>Bacteria</taxon>
        <taxon>Pseudomonadati</taxon>
        <taxon>Campylobacterota</taxon>
        <taxon>Epsilonproteobacteria</taxon>
        <taxon>Campylobacterales</taxon>
        <taxon>Helicobacteraceae</taxon>
        <taxon>Helicobacter</taxon>
    </lineage>
</organism>
<dbReference type="RefSeq" id="WP_221271630.1">
    <property type="nucleotide sequence ID" value="NZ_AP024819.1"/>
</dbReference>
<dbReference type="SUPFAM" id="SSF53335">
    <property type="entry name" value="S-adenosyl-L-methionine-dependent methyltransferases"/>
    <property type="match status" value="1"/>
</dbReference>
<accession>A0ABN6IAL7</accession>
<keyword evidence="7" id="KW-1185">Reference proteome</keyword>
<proteinExistence type="predicted"/>
<evidence type="ECO:0000256" key="4">
    <source>
        <dbReference type="ARBA" id="ARBA00022691"/>
    </source>
</evidence>
<evidence type="ECO:0000313" key="6">
    <source>
        <dbReference type="EMBL" id="BCZ19767.1"/>
    </source>
</evidence>
<dbReference type="Gene3D" id="3.40.50.150">
    <property type="entry name" value="Vaccinia Virus protein VP39"/>
    <property type="match status" value="1"/>
</dbReference>
<gene>
    <name evidence="6" type="ORF">NHP190012_14090</name>
</gene>
<keyword evidence="4" id="KW-0949">S-adenosyl-L-methionine</keyword>
<dbReference type="InterPro" id="IPR012327">
    <property type="entry name" value="MeTrfase_D12"/>
</dbReference>
<sequence>MNYIGSKQRLLGFLFKSVKHSLKSQGMDLKDCVFTDLFSGTAAVGRLFKNHAKQVISNDKEFFSFVLAKHYIENTKPLKRAKMLINELNHLPPLEGKIYQHYALGGGEGRQYFSDRNALKIDAMRSKIQEWHATGATSQAEYYFLLTSLLESADKVANTACVYGAFLKKLKKSAQQELILTAAPLILSPNLHHAYHTDAKELISHLQTDILYLDPPYNQREYGANYHILNSIALYDDFTPKGRTGLRTYNKSAWCKKSSAYQSLEHVLQHSSARFVFLSYNDEGLLSLEEIKSLFSQYGTYHLKSQNYSRFKADSKRPQAKARTTEYLHMLIRD</sequence>
<dbReference type="EMBL" id="AP024819">
    <property type="protein sequence ID" value="BCZ19767.1"/>
    <property type="molecule type" value="Genomic_DNA"/>
</dbReference>
<evidence type="ECO:0000256" key="3">
    <source>
        <dbReference type="ARBA" id="ARBA00022679"/>
    </source>
</evidence>
<evidence type="ECO:0000256" key="2">
    <source>
        <dbReference type="ARBA" id="ARBA00022603"/>
    </source>
</evidence>
<dbReference type="Proteomes" id="UP000826146">
    <property type="component" value="Chromosome"/>
</dbReference>
<dbReference type="PRINTS" id="PR00505">
    <property type="entry name" value="D12N6MTFRASE"/>
</dbReference>